<feature type="signal peptide" evidence="1">
    <location>
        <begin position="1"/>
        <end position="35"/>
    </location>
</feature>
<dbReference type="InterPro" id="IPR010315">
    <property type="entry name" value="DUF915_hydro-like"/>
</dbReference>
<dbReference type="AlphaFoldDB" id="A0A1P8Q6E1"/>
<reference evidence="3" key="1">
    <citation type="submission" date="2016-12" db="EMBL/GenBank/DDBJ databases">
        <authorList>
            <person name="Jung M.Y."/>
            <person name="Lee S.H."/>
        </authorList>
    </citation>
    <scope>NUCLEOTIDE SEQUENCE [LARGE SCALE GENOMIC DNA]</scope>
    <source>
        <strain evidence="3">WiKim39</strain>
    </source>
</reference>
<evidence type="ECO:0000313" key="2">
    <source>
        <dbReference type="EMBL" id="APX73419.1"/>
    </source>
</evidence>
<dbReference type="SUPFAM" id="SSF53474">
    <property type="entry name" value="alpha/beta-Hydrolases"/>
    <property type="match status" value="1"/>
</dbReference>
<proteinExistence type="predicted"/>
<dbReference type="KEGG" id="lalw:BTM29_11705"/>
<dbReference type="EMBL" id="CP019323">
    <property type="protein sequence ID" value="APX73419.1"/>
    <property type="molecule type" value="Genomic_DNA"/>
</dbReference>
<evidence type="ECO:0000256" key="1">
    <source>
        <dbReference type="SAM" id="SignalP"/>
    </source>
</evidence>
<sequence>MNYQRSSNLKKLKVFIAIIAFLAIFNVSKPTNVQAASSDYIPTIYLHGHGAGARSTDDMINFAQTHFHATRALLVVVDRQGVPHFFGTMDKSTYRPIVQVVFKDNMNTNFNVTSGWLHEIMTQLKQNYGVTKFNAVAHSMGNMTLLYYMLNYGKDKNLPQLNKQVDIAGHYDGIAGIKDKPNSNWFMKSGRPAYITYDYQHALKLRKNYPYKQVKILNFYGNLSNGTNTDGRVSTVSARSIKYILRGRYKSYRQVKITGYMGEHSMLHENPKVDRIMGDFLWNK</sequence>
<protein>
    <recommendedName>
        <fullName evidence="4">Alpha/beta hydrolase</fullName>
    </recommendedName>
</protein>
<dbReference type="STRING" id="1847728.BTM29_11705"/>
<dbReference type="Proteomes" id="UP000187499">
    <property type="component" value="Chromosome"/>
</dbReference>
<keyword evidence="1" id="KW-0732">Signal</keyword>
<organism evidence="2 3">
    <name type="scientific">Companilactobacillus allii</name>
    <dbReference type="NCBI Taxonomy" id="1847728"/>
    <lineage>
        <taxon>Bacteria</taxon>
        <taxon>Bacillati</taxon>
        <taxon>Bacillota</taxon>
        <taxon>Bacilli</taxon>
        <taxon>Lactobacillales</taxon>
        <taxon>Lactobacillaceae</taxon>
        <taxon>Companilactobacillus</taxon>
    </lineage>
</organism>
<accession>A0A1P8Q6E1</accession>
<dbReference type="Pfam" id="PF06028">
    <property type="entry name" value="DUF915"/>
    <property type="match status" value="1"/>
</dbReference>
<keyword evidence="3" id="KW-1185">Reference proteome</keyword>
<evidence type="ECO:0000313" key="3">
    <source>
        <dbReference type="Proteomes" id="UP000187499"/>
    </source>
</evidence>
<name>A0A1P8Q6E1_9LACO</name>
<feature type="chain" id="PRO_5012071713" description="Alpha/beta hydrolase" evidence="1">
    <location>
        <begin position="36"/>
        <end position="284"/>
    </location>
</feature>
<dbReference type="InterPro" id="IPR029058">
    <property type="entry name" value="AB_hydrolase_fold"/>
</dbReference>
<evidence type="ECO:0008006" key="4">
    <source>
        <dbReference type="Google" id="ProtNLM"/>
    </source>
</evidence>
<gene>
    <name evidence="2" type="ORF">BTM29_11705</name>
</gene>
<dbReference type="Gene3D" id="3.40.50.1820">
    <property type="entry name" value="alpha/beta hydrolase"/>
    <property type="match status" value="1"/>
</dbReference>